<accession>A0A369J5L1</accession>
<organism evidence="1 2">
    <name type="scientific">Hypsizygus marmoreus</name>
    <name type="common">White beech mushroom</name>
    <name type="synonym">Agaricus marmoreus</name>
    <dbReference type="NCBI Taxonomy" id="39966"/>
    <lineage>
        <taxon>Eukaryota</taxon>
        <taxon>Fungi</taxon>
        <taxon>Dikarya</taxon>
        <taxon>Basidiomycota</taxon>
        <taxon>Agaricomycotina</taxon>
        <taxon>Agaricomycetes</taxon>
        <taxon>Agaricomycetidae</taxon>
        <taxon>Agaricales</taxon>
        <taxon>Tricholomatineae</taxon>
        <taxon>Lyophyllaceae</taxon>
        <taxon>Hypsizygus</taxon>
    </lineage>
</organism>
<sequence length="73" mass="8122">MPASANRRGSCEAGTWRASFSDAPTLHQRCSQFQRGKVRFLSLKTAYRLAVVDVSMDRTLHSQLSPPANSDVR</sequence>
<evidence type="ECO:0000313" key="1">
    <source>
        <dbReference type="EMBL" id="RDB16692.1"/>
    </source>
</evidence>
<name>A0A369J5L1_HYPMA</name>
<comment type="caution">
    <text evidence="1">The sequence shown here is derived from an EMBL/GenBank/DDBJ whole genome shotgun (WGS) entry which is preliminary data.</text>
</comment>
<gene>
    <name evidence="1" type="ORF">Hypma_002475</name>
</gene>
<dbReference type="Proteomes" id="UP000076154">
    <property type="component" value="Unassembled WGS sequence"/>
</dbReference>
<dbReference type="InParanoid" id="A0A369J5L1"/>
<protein>
    <submittedName>
        <fullName evidence="1">Uncharacterized protein</fullName>
    </submittedName>
</protein>
<reference evidence="1" key="1">
    <citation type="submission" date="2018-04" db="EMBL/GenBank/DDBJ databases">
        <title>Whole genome sequencing of Hypsizygus marmoreus.</title>
        <authorList>
            <person name="Choi I.-G."/>
            <person name="Min B."/>
            <person name="Kim J.-G."/>
            <person name="Kim S."/>
            <person name="Oh Y.-L."/>
            <person name="Kong W.-S."/>
            <person name="Park H."/>
            <person name="Jeong J."/>
            <person name="Song E.-S."/>
        </authorList>
    </citation>
    <scope>NUCLEOTIDE SEQUENCE [LARGE SCALE GENOMIC DNA]</scope>
    <source>
        <strain evidence="1">51987-8</strain>
    </source>
</reference>
<dbReference type="AlphaFoldDB" id="A0A369J5L1"/>
<evidence type="ECO:0000313" key="2">
    <source>
        <dbReference type="Proteomes" id="UP000076154"/>
    </source>
</evidence>
<proteinExistence type="predicted"/>
<keyword evidence="2" id="KW-1185">Reference proteome</keyword>
<dbReference type="EMBL" id="LUEZ02000122">
    <property type="protein sequence ID" value="RDB16692.1"/>
    <property type="molecule type" value="Genomic_DNA"/>
</dbReference>